<evidence type="ECO:0000259" key="2">
    <source>
        <dbReference type="Pfam" id="PF04909"/>
    </source>
</evidence>
<dbReference type="Gene3D" id="3.20.20.140">
    <property type="entry name" value="Metal-dependent hydrolases"/>
    <property type="match status" value="1"/>
</dbReference>
<organism evidence="3 4">
    <name type="scientific">Georgenia subflava</name>
    <dbReference type="NCBI Taxonomy" id="1622177"/>
    <lineage>
        <taxon>Bacteria</taxon>
        <taxon>Bacillati</taxon>
        <taxon>Actinomycetota</taxon>
        <taxon>Actinomycetes</taxon>
        <taxon>Micrococcales</taxon>
        <taxon>Bogoriellaceae</taxon>
        <taxon>Georgenia</taxon>
    </lineage>
</organism>
<dbReference type="EMBL" id="WHPC01000021">
    <property type="protein sequence ID" value="MPV36901.1"/>
    <property type="molecule type" value="Genomic_DNA"/>
</dbReference>
<evidence type="ECO:0000256" key="1">
    <source>
        <dbReference type="ARBA" id="ARBA00023239"/>
    </source>
</evidence>
<dbReference type="AlphaFoldDB" id="A0A6N7EHK8"/>
<feature type="domain" description="Amidohydrolase-related" evidence="2">
    <location>
        <begin position="5"/>
        <end position="298"/>
    </location>
</feature>
<dbReference type="InterPro" id="IPR032466">
    <property type="entry name" value="Metal_Hydrolase"/>
</dbReference>
<keyword evidence="1" id="KW-0456">Lyase</keyword>
<dbReference type="Proteomes" id="UP000437709">
    <property type="component" value="Unassembled WGS sequence"/>
</dbReference>
<name>A0A6N7EHK8_9MICO</name>
<dbReference type="PANTHER" id="PTHR21240">
    <property type="entry name" value="2-AMINO-3-CARBOXYLMUCONATE-6-SEMIALDEHYDE DECARBOXYLASE"/>
    <property type="match status" value="1"/>
</dbReference>
<dbReference type="Pfam" id="PF04909">
    <property type="entry name" value="Amidohydro_2"/>
    <property type="match status" value="1"/>
</dbReference>
<dbReference type="OrthoDB" id="8673173at2"/>
<dbReference type="InterPro" id="IPR032465">
    <property type="entry name" value="ACMSD"/>
</dbReference>
<reference evidence="3 4" key="1">
    <citation type="submission" date="2019-10" db="EMBL/GenBank/DDBJ databases">
        <title>Georgenia wutianyii sp. nov. and Georgenia yuyongxinii sp. nov. isolated from plateau pika (Ochotona curzoniae) in the Qinghai-Tibet plateau of China.</title>
        <authorList>
            <person name="Tian Z."/>
        </authorList>
    </citation>
    <scope>NUCLEOTIDE SEQUENCE [LARGE SCALE GENOMIC DNA]</scope>
    <source>
        <strain evidence="3 4">JCM 19765</strain>
    </source>
</reference>
<protein>
    <submittedName>
        <fullName evidence="3">Amidohydrolase family protein</fullName>
    </submittedName>
</protein>
<keyword evidence="4" id="KW-1185">Reference proteome</keyword>
<evidence type="ECO:0000313" key="4">
    <source>
        <dbReference type="Proteomes" id="UP000437709"/>
    </source>
</evidence>
<dbReference type="RefSeq" id="WP_152193842.1">
    <property type="nucleotide sequence ID" value="NZ_VUKD01000001.1"/>
</dbReference>
<dbReference type="InterPro" id="IPR006680">
    <property type="entry name" value="Amidohydro-rel"/>
</dbReference>
<dbReference type="PANTHER" id="PTHR21240:SF28">
    <property type="entry name" value="ISO-OROTATE DECARBOXYLASE (EUROFUNG)"/>
    <property type="match status" value="1"/>
</dbReference>
<dbReference type="SUPFAM" id="SSF51556">
    <property type="entry name" value="Metallo-dependent hydrolases"/>
    <property type="match status" value="1"/>
</dbReference>
<dbReference type="GO" id="GO:0016787">
    <property type="term" value="F:hydrolase activity"/>
    <property type="evidence" value="ECO:0007669"/>
    <property type="project" value="UniProtKB-KW"/>
</dbReference>
<accession>A0A6N7EHK8</accession>
<keyword evidence="3" id="KW-0378">Hydrolase</keyword>
<evidence type="ECO:0000313" key="3">
    <source>
        <dbReference type="EMBL" id="MPV36901.1"/>
    </source>
</evidence>
<comment type="caution">
    <text evidence="3">The sequence shown here is derived from an EMBL/GenBank/DDBJ whole genome shotgun (WGS) entry which is preliminary data.</text>
</comment>
<dbReference type="GO" id="GO:0016831">
    <property type="term" value="F:carboxy-lyase activity"/>
    <property type="evidence" value="ECO:0007669"/>
    <property type="project" value="InterPro"/>
</dbReference>
<dbReference type="GO" id="GO:0019748">
    <property type="term" value="P:secondary metabolic process"/>
    <property type="evidence" value="ECO:0007669"/>
    <property type="project" value="TreeGrafter"/>
</dbReference>
<gene>
    <name evidence="3" type="ORF">GB881_07505</name>
</gene>
<proteinExistence type="predicted"/>
<sequence length="312" mass="32937">MTATDIHTHLIPVLPADVLAASGLRDVGGRVAVGDHVIGPEEIYEPASLVAWLERVGLERALVSIPPPLYRQGLEFADAARWVPAVNDALAASTESHPALVPLVYLPFEHPELALAEIDRVGAGCAGFTAAAGGGSVSLADRRLDQVWRRIVDLDAPVVLHPGASPDQRLTQFYLGNLLGNPVESGLAAAELLLGGVLDRYPELRIALVHCGGVLPAVLGRYQRGVDARRPGVGREGADLRREAARLWVDCLAHDPRVVDLAAEIVGEEHLLVGSDWPFPMGTDDPLGLLGHRGAAAVSRAASSNAAVFLGE</sequence>
<dbReference type="GO" id="GO:0005737">
    <property type="term" value="C:cytoplasm"/>
    <property type="evidence" value="ECO:0007669"/>
    <property type="project" value="TreeGrafter"/>
</dbReference>